<feature type="domain" description="Smf/DprA SLOG" evidence="2">
    <location>
        <begin position="83"/>
        <end position="291"/>
    </location>
</feature>
<gene>
    <name evidence="4" type="ORF">A3F84_08495</name>
</gene>
<evidence type="ECO:0000313" key="5">
    <source>
        <dbReference type="Proteomes" id="UP000178606"/>
    </source>
</evidence>
<accession>A0A1F6CQE9</accession>
<dbReference type="InterPro" id="IPR036388">
    <property type="entry name" value="WH-like_DNA-bd_sf"/>
</dbReference>
<dbReference type="EMBL" id="MFKF01000185">
    <property type="protein sequence ID" value="OGG51373.1"/>
    <property type="molecule type" value="Genomic_DNA"/>
</dbReference>
<dbReference type="NCBIfam" id="TIGR00732">
    <property type="entry name" value="dprA"/>
    <property type="match status" value="1"/>
</dbReference>
<dbReference type="SUPFAM" id="SSF47781">
    <property type="entry name" value="RuvA domain 2-like"/>
    <property type="match status" value="1"/>
</dbReference>
<dbReference type="InterPro" id="IPR010994">
    <property type="entry name" value="RuvA_2-like"/>
</dbReference>
<feature type="domain" description="DprA winged helix" evidence="3">
    <location>
        <begin position="301"/>
        <end position="360"/>
    </location>
</feature>
<dbReference type="Gene3D" id="1.10.10.10">
    <property type="entry name" value="Winged helix-like DNA-binding domain superfamily/Winged helix DNA-binding domain"/>
    <property type="match status" value="1"/>
</dbReference>
<dbReference type="SUPFAM" id="SSF102405">
    <property type="entry name" value="MCP/YpsA-like"/>
    <property type="match status" value="1"/>
</dbReference>
<dbReference type="AlphaFoldDB" id="A0A1F6CQE9"/>
<dbReference type="Pfam" id="PF02481">
    <property type="entry name" value="DNA_processg_A"/>
    <property type="match status" value="1"/>
</dbReference>
<proteinExistence type="inferred from homology"/>
<comment type="caution">
    <text evidence="4">The sequence shown here is derived from an EMBL/GenBank/DDBJ whole genome shotgun (WGS) entry which is preliminary data.</text>
</comment>
<reference evidence="4 5" key="1">
    <citation type="journal article" date="2016" name="Nat. Commun.">
        <title>Thousands of microbial genomes shed light on interconnected biogeochemical processes in an aquifer system.</title>
        <authorList>
            <person name="Anantharaman K."/>
            <person name="Brown C.T."/>
            <person name="Hug L.A."/>
            <person name="Sharon I."/>
            <person name="Castelle C.J."/>
            <person name="Probst A.J."/>
            <person name="Thomas B.C."/>
            <person name="Singh A."/>
            <person name="Wilkins M.J."/>
            <person name="Karaoz U."/>
            <person name="Brodie E.L."/>
            <person name="Williams K.H."/>
            <person name="Hubbard S.S."/>
            <person name="Banfield J.F."/>
        </authorList>
    </citation>
    <scope>NUCLEOTIDE SEQUENCE [LARGE SCALE GENOMIC DNA]</scope>
    <source>
        <strain evidence="5">RIFCSPLOWO2_12_FULL_64_10</strain>
    </source>
</reference>
<dbReference type="PANTHER" id="PTHR43022:SF1">
    <property type="entry name" value="PROTEIN SMF"/>
    <property type="match status" value="1"/>
</dbReference>
<sequence>MKWWLRLQAVPGVGPTLYGELLRRFRTPEAVFSASLDALMGVPRMDRETALAIRASRDEAADRSFEAGIAAQVRAAEGAGVTLLTLEDGRYPSLLREIHAPPPVLFVRGSCDALRGACVAVVGSRHSTSYGRQATRMLVAGLVERGFTVVSGMARGIDGAAHSAALEKGGKTVAVLGCGTDVVYPPEHRGLYEAVERAGALVSEFPMGAAPDPHHFPQRNRVISGLSLGVVVVEADLKSGALLTAQHALEQGREVFAVPGPITSERSRGTNRLIQEGAKLVQTAEEVVEEFQAGLRGAPLPATPLAEDLPDEERAILDALSGEAAHIDAVAAAAGLPVGRTLSALLSLELAGFVRQLPGKHFVK</sequence>
<dbReference type="Proteomes" id="UP000178606">
    <property type="component" value="Unassembled WGS sequence"/>
</dbReference>
<comment type="similarity">
    <text evidence="1">Belongs to the DprA/Smf family.</text>
</comment>
<dbReference type="InterPro" id="IPR003488">
    <property type="entry name" value="DprA"/>
</dbReference>
<evidence type="ECO:0000259" key="2">
    <source>
        <dbReference type="Pfam" id="PF02481"/>
    </source>
</evidence>
<dbReference type="Pfam" id="PF17782">
    <property type="entry name" value="WHD_DprA"/>
    <property type="match status" value="1"/>
</dbReference>
<name>A0A1F6CQE9_HANXR</name>
<dbReference type="InterPro" id="IPR041614">
    <property type="entry name" value="DprA_WH"/>
</dbReference>
<dbReference type="PANTHER" id="PTHR43022">
    <property type="entry name" value="PROTEIN SMF"/>
    <property type="match status" value="1"/>
</dbReference>
<evidence type="ECO:0000259" key="3">
    <source>
        <dbReference type="Pfam" id="PF17782"/>
    </source>
</evidence>
<protein>
    <submittedName>
        <fullName evidence="4">DNA protecting protein DprA</fullName>
    </submittedName>
</protein>
<evidence type="ECO:0000256" key="1">
    <source>
        <dbReference type="ARBA" id="ARBA00006525"/>
    </source>
</evidence>
<dbReference type="InterPro" id="IPR057666">
    <property type="entry name" value="DrpA_SLOG"/>
</dbReference>
<evidence type="ECO:0000313" key="4">
    <source>
        <dbReference type="EMBL" id="OGG51373.1"/>
    </source>
</evidence>
<dbReference type="Gene3D" id="3.40.50.450">
    <property type="match status" value="1"/>
</dbReference>
<organism evidence="4 5">
    <name type="scientific">Handelsmanbacteria sp. (strain RIFCSPLOWO2_12_FULL_64_10)</name>
    <dbReference type="NCBI Taxonomy" id="1817868"/>
    <lineage>
        <taxon>Bacteria</taxon>
        <taxon>Candidatus Handelsmaniibacteriota</taxon>
    </lineage>
</organism>
<dbReference type="Pfam" id="PF14520">
    <property type="entry name" value="HHH_5"/>
    <property type="match status" value="1"/>
</dbReference>
<dbReference type="GO" id="GO:0009294">
    <property type="term" value="P:DNA-mediated transformation"/>
    <property type="evidence" value="ECO:0007669"/>
    <property type="project" value="InterPro"/>
</dbReference>